<dbReference type="AlphaFoldDB" id="A0A419EVN7"/>
<accession>A0A419EVN7</accession>
<evidence type="ECO:0000256" key="2">
    <source>
        <dbReference type="ARBA" id="ARBA00022730"/>
    </source>
</evidence>
<evidence type="ECO:0000256" key="8">
    <source>
        <dbReference type="RuleBase" id="RU003699"/>
    </source>
</evidence>
<feature type="domain" description="RNA-binding S4" evidence="9">
    <location>
        <begin position="98"/>
        <end position="162"/>
    </location>
</feature>
<evidence type="ECO:0000256" key="4">
    <source>
        <dbReference type="ARBA" id="ARBA00022980"/>
    </source>
</evidence>
<dbReference type="FunFam" id="3.10.290.10:FF:000001">
    <property type="entry name" value="30S ribosomal protein S4"/>
    <property type="match status" value="1"/>
</dbReference>
<name>A0A419EVN7_9BACT</name>
<evidence type="ECO:0000256" key="5">
    <source>
        <dbReference type="ARBA" id="ARBA00023274"/>
    </source>
</evidence>
<dbReference type="Gene3D" id="1.10.1050.10">
    <property type="entry name" value="Ribosomal Protein S4 Delta 41, Chain A, domain 1"/>
    <property type="match status" value="1"/>
</dbReference>
<dbReference type="PANTHER" id="PTHR11831">
    <property type="entry name" value="30S 40S RIBOSOMAL PROTEIN"/>
    <property type="match status" value="1"/>
</dbReference>
<evidence type="ECO:0000259" key="10">
    <source>
        <dbReference type="SMART" id="SM01390"/>
    </source>
</evidence>
<dbReference type="InterPro" id="IPR022801">
    <property type="entry name" value="Ribosomal_uS4"/>
</dbReference>
<dbReference type="PANTHER" id="PTHR11831:SF4">
    <property type="entry name" value="SMALL RIBOSOMAL SUBUNIT PROTEIN US4M"/>
    <property type="match status" value="1"/>
</dbReference>
<dbReference type="GO" id="GO:0006412">
    <property type="term" value="P:translation"/>
    <property type="evidence" value="ECO:0007669"/>
    <property type="project" value="UniProtKB-UniRule"/>
</dbReference>
<evidence type="ECO:0000256" key="3">
    <source>
        <dbReference type="ARBA" id="ARBA00022884"/>
    </source>
</evidence>
<feature type="domain" description="Small ribosomal subunit protein uS4 N-terminal" evidence="10">
    <location>
        <begin position="3"/>
        <end position="97"/>
    </location>
</feature>
<comment type="subunit">
    <text evidence="7">Part of the 30S ribosomal subunit. Contacts protein S5. The interaction surface between S4 and S5 is involved in control of translational fidelity.</text>
</comment>
<keyword evidence="4 7" id="KW-0689">Ribosomal protein</keyword>
<evidence type="ECO:0000313" key="12">
    <source>
        <dbReference type="Proteomes" id="UP000285961"/>
    </source>
</evidence>
<comment type="similarity">
    <text evidence="1 7 8">Belongs to the universal ribosomal protein uS4 family.</text>
</comment>
<comment type="function">
    <text evidence="7">One of the primary rRNA binding proteins, it binds directly to 16S rRNA where it nucleates assembly of the body of the 30S subunit.</text>
</comment>
<dbReference type="Pfam" id="PF01479">
    <property type="entry name" value="S4"/>
    <property type="match status" value="1"/>
</dbReference>
<comment type="caution">
    <text evidence="11">The sequence shown here is derived from an EMBL/GenBank/DDBJ whole genome shotgun (WGS) entry which is preliminary data.</text>
</comment>
<keyword evidence="3 7" id="KW-0694">RNA-binding</keyword>
<evidence type="ECO:0000313" key="11">
    <source>
        <dbReference type="EMBL" id="RJP68470.1"/>
    </source>
</evidence>
<dbReference type="InterPro" id="IPR036986">
    <property type="entry name" value="S4_RNA-bd_sf"/>
</dbReference>
<proteinExistence type="inferred from homology"/>
<dbReference type="GO" id="GO:0015935">
    <property type="term" value="C:small ribosomal subunit"/>
    <property type="evidence" value="ECO:0007669"/>
    <property type="project" value="InterPro"/>
</dbReference>
<dbReference type="SMART" id="SM01390">
    <property type="entry name" value="Ribosomal_S4"/>
    <property type="match status" value="1"/>
</dbReference>
<dbReference type="PROSITE" id="PS00632">
    <property type="entry name" value="RIBOSOMAL_S4"/>
    <property type="match status" value="1"/>
</dbReference>
<evidence type="ECO:0000256" key="1">
    <source>
        <dbReference type="ARBA" id="ARBA00007465"/>
    </source>
</evidence>
<gene>
    <name evidence="7" type="primary">rpsD</name>
    <name evidence="11" type="ORF">C4532_12550</name>
</gene>
<dbReference type="GO" id="GO:0042274">
    <property type="term" value="P:ribosomal small subunit biogenesis"/>
    <property type="evidence" value="ECO:0007669"/>
    <property type="project" value="TreeGrafter"/>
</dbReference>
<protein>
    <recommendedName>
        <fullName evidence="6 7">Small ribosomal subunit protein uS4</fullName>
    </recommendedName>
</protein>
<keyword evidence="2 7" id="KW-0699">rRNA-binding</keyword>
<dbReference type="InterPro" id="IPR005709">
    <property type="entry name" value="Ribosomal_uS4_bac-type"/>
</dbReference>
<dbReference type="Proteomes" id="UP000285961">
    <property type="component" value="Unassembled WGS sequence"/>
</dbReference>
<dbReference type="GO" id="GO:0003735">
    <property type="term" value="F:structural constituent of ribosome"/>
    <property type="evidence" value="ECO:0007669"/>
    <property type="project" value="InterPro"/>
</dbReference>
<evidence type="ECO:0000259" key="9">
    <source>
        <dbReference type="SMART" id="SM00363"/>
    </source>
</evidence>
<dbReference type="SUPFAM" id="SSF55174">
    <property type="entry name" value="Alpha-L RNA-binding motif"/>
    <property type="match status" value="1"/>
</dbReference>
<organism evidence="11 12">
    <name type="scientific">Candidatus Abyssobacteria bacterium SURF_17</name>
    <dbReference type="NCBI Taxonomy" id="2093361"/>
    <lineage>
        <taxon>Bacteria</taxon>
        <taxon>Pseudomonadati</taxon>
        <taxon>Candidatus Hydrogenedentota</taxon>
        <taxon>Candidatus Abyssobacteria</taxon>
    </lineage>
</organism>
<dbReference type="SMART" id="SM00363">
    <property type="entry name" value="S4"/>
    <property type="match status" value="1"/>
</dbReference>
<dbReference type="PROSITE" id="PS50889">
    <property type="entry name" value="S4"/>
    <property type="match status" value="1"/>
</dbReference>
<sequence>MARYTGSVCKICRREGVELFLKGARCFSPKCGIKKRNYPPGMHGKRRVKHSDYGVQLREKQKMKRMYGVMEKQFRTYFTRATKSPMLTGEKLIQLLEGRLDSVVYRMGFGSSRAQARQFVSHAHILVNDKKVNLPSYQVKPGDVVGLSEKGKKMHVMQANLDAAMQRGVPPWVEVEPEKFAGKLLRLPTRDEAALPVEEKLVIELYSR</sequence>
<dbReference type="HAMAP" id="MF_01306_B">
    <property type="entry name" value="Ribosomal_uS4_B"/>
    <property type="match status" value="1"/>
</dbReference>
<dbReference type="InterPro" id="IPR002942">
    <property type="entry name" value="S4_RNA-bd"/>
</dbReference>
<dbReference type="InterPro" id="IPR001912">
    <property type="entry name" value="Ribosomal_uS4_N"/>
</dbReference>
<keyword evidence="5 7" id="KW-0687">Ribonucleoprotein</keyword>
<dbReference type="Gene3D" id="3.10.290.10">
    <property type="entry name" value="RNA-binding S4 domain"/>
    <property type="match status" value="1"/>
</dbReference>
<dbReference type="Pfam" id="PF00163">
    <property type="entry name" value="Ribosomal_S4"/>
    <property type="match status" value="1"/>
</dbReference>
<dbReference type="CDD" id="cd00165">
    <property type="entry name" value="S4"/>
    <property type="match status" value="1"/>
</dbReference>
<dbReference type="NCBIfam" id="NF003717">
    <property type="entry name" value="PRK05327.1"/>
    <property type="match status" value="1"/>
</dbReference>
<dbReference type="EMBL" id="QZKI01000091">
    <property type="protein sequence ID" value="RJP68470.1"/>
    <property type="molecule type" value="Genomic_DNA"/>
</dbReference>
<dbReference type="NCBIfam" id="TIGR01017">
    <property type="entry name" value="rpsD_bact"/>
    <property type="match status" value="1"/>
</dbReference>
<evidence type="ECO:0000256" key="7">
    <source>
        <dbReference type="HAMAP-Rule" id="MF_01306"/>
    </source>
</evidence>
<dbReference type="FunFam" id="1.10.1050.10:FF:000001">
    <property type="entry name" value="30S ribosomal protein S4"/>
    <property type="match status" value="1"/>
</dbReference>
<evidence type="ECO:0000256" key="6">
    <source>
        <dbReference type="ARBA" id="ARBA00035254"/>
    </source>
</evidence>
<dbReference type="GO" id="GO:0019843">
    <property type="term" value="F:rRNA binding"/>
    <property type="evidence" value="ECO:0007669"/>
    <property type="project" value="UniProtKB-UniRule"/>
</dbReference>
<reference evidence="11 12" key="1">
    <citation type="journal article" date="2017" name="ISME J.">
        <title>Energy and carbon metabolisms in a deep terrestrial subsurface fluid microbial community.</title>
        <authorList>
            <person name="Momper L."/>
            <person name="Jungbluth S.P."/>
            <person name="Lee M.D."/>
            <person name="Amend J.P."/>
        </authorList>
    </citation>
    <scope>NUCLEOTIDE SEQUENCE [LARGE SCALE GENOMIC DNA]</scope>
    <source>
        <strain evidence="11">SURF_17</strain>
    </source>
</reference>
<comment type="function">
    <text evidence="7">With S5 and S12 plays an important role in translational accuracy.</text>
</comment>
<dbReference type="InterPro" id="IPR018079">
    <property type="entry name" value="Ribosomal_uS4_CS"/>
</dbReference>